<comment type="subcellular location">
    <subcellularLocation>
        <location evidence="1">Cell inner membrane</location>
        <topology evidence="1">Single-pass membrane protein</topology>
    </subcellularLocation>
</comment>
<dbReference type="Pfam" id="PF07963">
    <property type="entry name" value="N_methyl"/>
    <property type="match status" value="1"/>
</dbReference>
<dbReference type="AlphaFoldDB" id="A0AA95NA84"/>
<dbReference type="SUPFAM" id="SSF54523">
    <property type="entry name" value="Pili subunits"/>
    <property type="match status" value="1"/>
</dbReference>
<gene>
    <name evidence="13" type="ORF">PFX98_15405</name>
</gene>
<dbReference type="InterPro" id="IPR045584">
    <property type="entry name" value="Pilin-like"/>
</dbReference>
<proteinExistence type="inferred from homology"/>
<name>A0AA95NA84_9BURK</name>
<keyword evidence="8 11" id="KW-0472">Membrane</keyword>
<evidence type="ECO:0000256" key="10">
    <source>
        <dbReference type="ARBA" id="ARBA00030775"/>
    </source>
</evidence>
<protein>
    <recommendedName>
        <fullName evidence="2">Type II secretion system protein H</fullName>
    </recommendedName>
    <alternativeName>
        <fullName evidence="10">General secretion pathway protein H</fullName>
    </alternativeName>
</protein>
<evidence type="ECO:0000256" key="4">
    <source>
        <dbReference type="ARBA" id="ARBA00022481"/>
    </source>
</evidence>
<evidence type="ECO:0000256" key="7">
    <source>
        <dbReference type="ARBA" id="ARBA00022989"/>
    </source>
</evidence>
<keyword evidence="3" id="KW-1003">Cell membrane</keyword>
<reference evidence="13" key="1">
    <citation type="submission" date="2023-01" db="EMBL/GenBank/DDBJ databases">
        <title>Whole genome sequence of Paucibacter sp. S2-9 isolated from pond sediment.</title>
        <authorList>
            <person name="Jung J.Y."/>
        </authorList>
    </citation>
    <scope>NUCLEOTIDE SEQUENCE</scope>
    <source>
        <strain evidence="13">S2-9</strain>
    </source>
</reference>
<evidence type="ECO:0000256" key="9">
    <source>
        <dbReference type="ARBA" id="ARBA00025772"/>
    </source>
</evidence>
<sequence length="161" mass="17711">MSHSPRGFTLVEMAVVMAVLAILLAAAVPSYSRFLVRKQMELAGESLVLDLRLAREESVRHGQNTFVSYRSGEHWCWGISRGQPCDCAFASSDGQRCNVARADSAEFPRVRMDRADGVEFEHTMGRAMAPSQVLFSGGPEQKLRVEVNSLGRASMCRGEAC</sequence>
<dbReference type="Pfam" id="PF12019">
    <property type="entry name" value="GspH"/>
    <property type="match status" value="1"/>
</dbReference>
<keyword evidence="7 11" id="KW-1133">Transmembrane helix</keyword>
<dbReference type="KEGG" id="pais:PFX98_15405"/>
<dbReference type="GO" id="GO:0015628">
    <property type="term" value="P:protein secretion by the type II secretion system"/>
    <property type="evidence" value="ECO:0007669"/>
    <property type="project" value="InterPro"/>
</dbReference>
<evidence type="ECO:0000259" key="12">
    <source>
        <dbReference type="Pfam" id="PF12019"/>
    </source>
</evidence>
<organism evidence="13 14">
    <name type="scientific">Paucibacter sediminis</name>
    <dbReference type="NCBI Taxonomy" id="3019553"/>
    <lineage>
        <taxon>Bacteria</taxon>
        <taxon>Pseudomonadati</taxon>
        <taxon>Pseudomonadota</taxon>
        <taxon>Betaproteobacteria</taxon>
        <taxon>Burkholderiales</taxon>
        <taxon>Sphaerotilaceae</taxon>
        <taxon>Roseateles</taxon>
    </lineage>
</organism>
<dbReference type="PROSITE" id="PS00409">
    <property type="entry name" value="PROKAR_NTER_METHYL"/>
    <property type="match status" value="1"/>
</dbReference>
<accession>A0AA95NA84</accession>
<dbReference type="Proteomes" id="UP001177769">
    <property type="component" value="Chromosome"/>
</dbReference>
<keyword evidence="5" id="KW-0997">Cell inner membrane</keyword>
<feature type="domain" description="General secretion pathway GspH" evidence="12">
    <location>
        <begin position="44"/>
        <end position="151"/>
    </location>
</feature>
<keyword evidence="14" id="KW-1185">Reference proteome</keyword>
<evidence type="ECO:0000256" key="11">
    <source>
        <dbReference type="SAM" id="Phobius"/>
    </source>
</evidence>
<dbReference type="EMBL" id="CP116346">
    <property type="protein sequence ID" value="WIT10299.1"/>
    <property type="molecule type" value="Genomic_DNA"/>
</dbReference>
<evidence type="ECO:0000256" key="3">
    <source>
        <dbReference type="ARBA" id="ARBA00022475"/>
    </source>
</evidence>
<dbReference type="GO" id="GO:0015627">
    <property type="term" value="C:type II protein secretion system complex"/>
    <property type="evidence" value="ECO:0007669"/>
    <property type="project" value="InterPro"/>
</dbReference>
<dbReference type="InterPro" id="IPR022346">
    <property type="entry name" value="T2SS_GspH"/>
</dbReference>
<evidence type="ECO:0000256" key="6">
    <source>
        <dbReference type="ARBA" id="ARBA00022692"/>
    </source>
</evidence>
<feature type="transmembrane region" description="Helical" evidence="11">
    <location>
        <begin position="6"/>
        <end position="28"/>
    </location>
</feature>
<comment type="similarity">
    <text evidence="9">Belongs to the GSP H family.</text>
</comment>
<evidence type="ECO:0000313" key="13">
    <source>
        <dbReference type="EMBL" id="WIT10299.1"/>
    </source>
</evidence>
<evidence type="ECO:0000313" key="14">
    <source>
        <dbReference type="Proteomes" id="UP001177769"/>
    </source>
</evidence>
<dbReference type="Gene3D" id="3.30.700.10">
    <property type="entry name" value="Glycoprotein, Type 4 Pilin"/>
    <property type="match status" value="1"/>
</dbReference>
<evidence type="ECO:0000256" key="8">
    <source>
        <dbReference type="ARBA" id="ARBA00023136"/>
    </source>
</evidence>
<evidence type="ECO:0000256" key="5">
    <source>
        <dbReference type="ARBA" id="ARBA00022519"/>
    </source>
</evidence>
<evidence type="ECO:0000256" key="2">
    <source>
        <dbReference type="ARBA" id="ARBA00021549"/>
    </source>
</evidence>
<keyword evidence="4" id="KW-0488">Methylation</keyword>
<dbReference type="InterPro" id="IPR012902">
    <property type="entry name" value="N_methyl_site"/>
</dbReference>
<dbReference type="NCBIfam" id="TIGR02532">
    <property type="entry name" value="IV_pilin_GFxxxE"/>
    <property type="match status" value="1"/>
</dbReference>
<evidence type="ECO:0000256" key="1">
    <source>
        <dbReference type="ARBA" id="ARBA00004377"/>
    </source>
</evidence>
<dbReference type="GO" id="GO:0005886">
    <property type="term" value="C:plasma membrane"/>
    <property type="evidence" value="ECO:0007669"/>
    <property type="project" value="UniProtKB-SubCell"/>
</dbReference>
<keyword evidence="6 11" id="KW-0812">Transmembrane</keyword>
<dbReference type="RefSeq" id="WP_285231368.1">
    <property type="nucleotide sequence ID" value="NZ_CP116346.1"/>
</dbReference>